<evidence type="ECO:0000313" key="2">
    <source>
        <dbReference type="Proteomes" id="UP000188532"/>
    </source>
</evidence>
<comment type="caution">
    <text evidence="1">The sequence shown here is derived from an EMBL/GenBank/DDBJ whole genome shotgun (WGS) entry which is preliminary data.</text>
</comment>
<organism evidence="1 2">
    <name type="scientific">Mycobacterium kansasii</name>
    <dbReference type="NCBI Taxonomy" id="1768"/>
    <lineage>
        <taxon>Bacteria</taxon>
        <taxon>Bacillati</taxon>
        <taxon>Actinomycetota</taxon>
        <taxon>Actinomycetes</taxon>
        <taxon>Mycobacteriales</taxon>
        <taxon>Mycobacteriaceae</taxon>
        <taxon>Mycobacterium</taxon>
    </lineage>
</organism>
<dbReference type="EMBL" id="MVBN01000010">
    <property type="protein sequence ID" value="OOK65969.1"/>
    <property type="molecule type" value="Genomic_DNA"/>
</dbReference>
<sequence length="41" mass="4482">MAGDQPMTVEQVKSIEDAMRLAIDQSYLVKGSTYPNPPSGR</sequence>
<evidence type="ECO:0000313" key="1">
    <source>
        <dbReference type="EMBL" id="OOK65969.1"/>
    </source>
</evidence>
<dbReference type="AlphaFoldDB" id="A0A1V3WG69"/>
<protein>
    <submittedName>
        <fullName evidence="1">Diaminohydroxyphosphoribosylaminopyrimidine deaminase domain protein</fullName>
    </submittedName>
</protein>
<reference evidence="1 2" key="1">
    <citation type="submission" date="2017-02" db="EMBL/GenBank/DDBJ databases">
        <title>Complete genome sequences of Mycobacterium kansasii strains isolated from rhesus macaques.</title>
        <authorList>
            <person name="Panda A."/>
            <person name="Nagaraj S."/>
            <person name="Zhao X."/>
            <person name="Tettelin H."/>
            <person name="Detolla L.J."/>
        </authorList>
    </citation>
    <scope>NUCLEOTIDE SEQUENCE [LARGE SCALE GENOMIC DNA]</scope>
    <source>
        <strain evidence="1 2">11-3469</strain>
    </source>
</reference>
<accession>A0A1V3WG69</accession>
<gene>
    <name evidence="1" type="ORF">BZL29_7395</name>
</gene>
<proteinExistence type="predicted"/>
<dbReference type="Proteomes" id="UP000188532">
    <property type="component" value="Unassembled WGS sequence"/>
</dbReference>
<name>A0A1V3WG69_MYCKA</name>